<protein>
    <recommendedName>
        <fullName evidence="15">Formamidopyrimidine-DNA glycosylase</fullName>
        <shortName evidence="15">Fapy-DNA glycosylase</shortName>
        <ecNumber evidence="15">3.2.2.23</ecNumber>
    </recommendedName>
    <alternativeName>
        <fullName evidence="15">DNA-(apurinic or apyrimidinic site) lyase MutM</fullName>
        <shortName evidence="15">AP lyase MutM</shortName>
        <ecNumber evidence="15">4.2.99.18</ecNumber>
    </alternativeName>
</protein>
<gene>
    <name evidence="15 18" type="primary">mutM</name>
    <name evidence="15" type="synonym">fpg</name>
    <name evidence="18" type="ORF">ACJHVH_07355</name>
</gene>
<evidence type="ECO:0000313" key="19">
    <source>
        <dbReference type="Proteomes" id="UP001624684"/>
    </source>
</evidence>
<dbReference type="PANTHER" id="PTHR22993:SF9">
    <property type="entry name" value="FORMAMIDOPYRIMIDINE-DNA GLYCOSYLASE"/>
    <property type="match status" value="1"/>
</dbReference>
<evidence type="ECO:0000256" key="6">
    <source>
        <dbReference type="ARBA" id="ARBA00022771"/>
    </source>
</evidence>
<feature type="binding site" evidence="15">
    <location>
        <position position="96"/>
    </location>
    <ligand>
        <name>DNA</name>
        <dbReference type="ChEBI" id="CHEBI:16991"/>
    </ligand>
</feature>
<dbReference type="InterPro" id="IPR010663">
    <property type="entry name" value="Znf_FPG/IleRS"/>
</dbReference>
<dbReference type="NCBIfam" id="NF002211">
    <property type="entry name" value="PRK01103.1"/>
    <property type="match status" value="1"/>
</dbReference>
<sequence length="301" mass="33906">MPELPEVETTKNSLNPLLNQVVTAVHVRQPKLRHMMPHDLDSLVGFRLGKLERRAKYLLLHFYHESDGNKVLLVHLGMSGSLQQHRVDGNINPRKHDHLIIRFNEIALHYHDPRRFGIILWADNDAYIDGNDGVREKFLKHLGPEPLTDEFDADYLYQHIHRFKHSSHSTGKLNKPINKPIKTLIMDQKVVVGVGNIYATESLFLSGIHPNTPANQLNKTQIAILVQHIKNILAVAIEKGGSTLRDFTVENGKAGYFQQTLLAYGNQGKPCTICQTPLVGQKIGGRSSVYCPTCQPSVKSQ</sequence>
<dbReference type="EMBL" id="JBJJXE010000012">
    <property type="protein sequence ID" value="MFL1732806.1"/>
    <property type="molecule type" value="Genomic_DNA"/>
</dbReference>
<dbReference type="SMART" id="SM01232">
    <property type="entry name" value="H2TH"/>
    <property type="match status" value="1"/>
</dbReference>
<keyword evidence="19" id="KW-1185">Reference proteome</keyword>
<keyword evidence="8 15" id="KW-0862">Zinc</keyword>
<dbReference type="RefSeq" id="WP_249099574.1">
    <property type="nucleotide sequence ID" value="NZ_JAMBAQ010000006.1"/>
</dbReference>
<comment type="function">
    <text evidence="15">Involved in base excision repair of DNA damaged by oxidation or by mutagenic agents. Acts as DNA glycosylase that recognizes and removes damaged bases. Has a preference for oxidized purines, such as 7,8-dihydro-8-oxoguanine (8-oxoG). Has AP (apurinic/apyrimidinic) lyase activity and introduces nicks in the DNA strand. Cleaves the DNA backbone by beta-delta elimination to generate a single-strand break at the site of the removed base with both 3'- and 5'-phosphates.</text>
</comment>
<dbReference type="InterPro" id="IPR020629">
    <property type="entry name" value="FPG_Glyclase"/>
</dbReference>
<dbReference type="InterPro" id="IPR035937">
    <property type="entry name" value="FPG_N"/>
</dbReference>
<evidence type="ECO:0000256" key="2">
    <source>
        <dbReference type="ARBA" id="ARBA00009409"/>
    </source>
</evidence>
<dbReference type="CDD" id="cd08966">
    <property type="entry name" value="EcFpg-like_N"/>
    <property type="match status" value="1"/>
</dbReference>
<feature type="active site" description="Schiff-base intermediate with DNA" evidence="15">
    <location>
        <position position="2"/>
    </location>
</feature>
<feature type="active site" description="Proton donor" evidence="15">
    <location>
        <position position="3"/>
    </location>
</feature>
<keyword evidence="4 15" id="KW-0479">Metal-binding</keyword>
<dbReference type="PANTHER" id="PTHR22993">
    <property type="entry name" value="FORMAMIDOPYRIMIDINE-DNA GLYCOSYLASE"/>
    <property type="match status" value="1"/>
</dbReference>
<evidence type="ECO:0000256" key="7">
    <source>
        <dbReference type="ARBA" id="ARBA00022801"/>
    </source>
</evidence>
<evidence type="ECO:0000256" key="15">
    <source>
        <dbReference type="HAMAP-Rule" id="MF_00103"/>
    </source>
</evidence>
<keyword evidence="6 15" id="KW-0863">Zinc-finger</keyword>
<comment type="catalytic activity">
    <reaction evidence="1 15">
        <text>Hydrolysis of DNA containing ring-opened 7-methylguanine residues, releasing 2,6-diamino-4-hydroxy-5-(N-methyl)formamidopyrimidine.</text>
        <dbReference type="EC" id="3.2.2.23"/>
    </reaction>
</comment>
<dbReference type="InterPro" id="IPR010979">
    <property type="entry name" value="Ribosomal_uS13-like_H2TH"/>
</dbReference>
<evidence type="ECO:0000256" key="12">
    <source>
        <dbReference type="ARBA" id="ARBA00023268"/>
    </source>
</evidence>
<evidence type="ECO:0000256" key="5">
    <source>
        <dbReference type="ARBA" id="ARBA00022763"/>
    </source>
</evidence>
<dbReference type="Gene3D" id="1.10.8.50">
    <property type="match status" value="1"/>
</dbReference>
<evidence type="ECO:0000313" key="18">
    <source>
        <dbReference type="EMBL" id="MFL1732806.1"/>
    </source>
</evidence>
<reference evidence="18 19" key="1">
    <citation type="submission" date="2024-11" db="EMBL/GenBank/DDBJ databases">
        <title>First Report of Moraxella oculi in Brazil in an Infectious Bovine Keratoconjunctivitis Outbreak.</title>
        <authorList>
            <person name="Carvalho C.V."/>
            <person name="Domingues R."/>
            <person name="Coutinho C."/>
            <person name="Honorio N.T.B.S."/>
            <person name="Faza D.R.L.R."/>
            <person name="Carvalho W.A."/>
            <person name="Machado A.B.F."/>
            <person name="Martins M.F."/>
            <person name="Gaspar E.B."/>
        </authorList>
    </citation>
    <scope>NUCLEOTIDE SEQUENCE [LARGE SCALE GENOMIC DNA]</scope>
    <source>
        <strain evidence="18 19">2117LE</strain>
    </source>
</reference>
<evidence type="ECO:0000256" key="13">
    <source>
        <dbReference type="ARBA" id="ARBA00023295"/>
    </source>
</evidence>
<keyword evidence="13 15" id="KW-0326">Glycosidase</keyword>
<dbReference type="SUPFAM" id="SSF81624">
    <property type="entry name" value="N-terminal domain of MutM-like DNA repair proteins"/>
    <property type="match status" value="1"/>
</dbReference>
<accession>A0ABW8U6R0</accession>
<dbReference type="SUPFAM" id="SSF57716">
    <property type="entry name" value="Glucocorticoid receptor-like (DNA-binding domain)"/>
    <property type="match status" value="1"/>
</dbReference>
<proteinExistence type="inferred from homology"/>
<evidence type="ECO:0000256" key="14">
    <source>
        <dbReference type="ARBA" id="ARBA00044632"/>
    </source>
</evidence>
<dbReference type="PROSITE" id="PS51068">
    <property type="entry name" value="FPG_CAT"/>
    <property type="match status" value="1"/>
</dbReference>
<evidence type="ECO:0000259" key="16">
    <source>
        <dbReference type="PROSITE" id="PS51066"/>
    </source>
</evidence>
<feature type="binding site" evidence="15">
    <location>
        <position position="114"/>
    </location>
    <ligand>
        <name>DNA</name>
        <dbReference type="ChEBI" id="CHEBI:16991"/>
    </ligand>
</feature>
<keyword evidence="9 15" id="KW-0238">DNA-binding</keyword>
<dbReference type="GO" id="GO:0008534">
    <property type="term" value="F:oxidized purine nucleobase lesion DNA N-glycosylase activity"/>
    <property type="evidence" value="ECO:0007669"/>
    <property type="project" value="UniProtKB-EC"/>
</dbReference>
<dbReference type="Pfam" id="PF06831">
    <property type="entry name" value="H2TH"/>
    <property type="match status" value="1"/>
</dbReference>
<comment type="cofactor">
    <cofactor evidence="15">
        <name>Zn(2+)</name>
        <dbReference type="ChEBI" id="CHEBI:29105"/>
    </cofactor>
    <text evidence="15">Binds 1 zinc ion per subunit.</text>
</comment>
<comment type="catalytic activity">
    <reaction evidence="14 15">
        <text>2'-deoxyribonucleotide-(2'-deoxyribose 5'-phosphate)-2'-deoxyribonucleotide-DNA = a 3'-end 2'-deoxyribonucleotide-(2,3-dehydro-2,3-deoxyribose 5'-phosphate)-DNA + a 5'-end 5'-phospho-2'-deoxyribonucleoside-DNA + H(+)</text>
        <dbReference type="Rhea" id="RHEA:66592"/>
        <dbReference type="Rhea" id="RHEA-COMP:13180"/>
        <dbReference type="Rhea" id="RHEA-COMP:16897"/>
        <dbReference type="Rhea" id="RHEA-COMP:17067"/>
        <dbReference type="ChEBI" id="CHEBI:15378"/>
        <dbReference type="ChEBI" id="CHEBI:136412"/>
        <dbReference type="ChEBI" id="CHEBI:157695"/>
        <dbReference type="ChEBI" id="CHEBI:167181"/>
        <dbReference type="EC" id="4.2.99.18"/>
    </reaction>
</comment>
<comment type="caution">
    <text evidence="15">Lacks conserved residue(s) required for the propagation of feature annotation.</text>
</comment>
<dbReference type="InterPro" id="IPR012319">
    <property type="entry name" value="FPG_cat"/>
</dbReference>
<dbReference type="InterPro" id="IPR000214">
    <property type="entry name" value="Znf_DNA_glyclase/AP_lyase"/>
</dbReference>
<keyword evidence="10 15" id="KW-0234">DNA repair</keyword>
<keyword evidence="5 15" id="KW-0227">DNA damage</keyword>
<feature type="active site" description="Proton donor; for delta-elimination activity" evidence="15">
    <location>
        <position position="286"/>
    </location>
</feature>
<comment type="similarity">
    <text evidence="2 15">Belongs to the FPG family.</text>
</comment>
<name>A0ABW8U6R0_9GAMM</name>
<feature type="domain" description="Formamidopyrimidine-DNA glycosylase catalytic" evidence="17">
    <location>
        <begin position="2"/>
        <end position="117"/>
    </location>
</feature>
<dbReference type="SMART" id="SM00898">
    <property type="entry name" value="Fapy_DNA_glyco"/>
    <property type="match status" value="1"/>
</dbReference>
<evidence type="ECO:0000256" key="10">
    <source>
        <dbReference type="ARBA" id="ARBA00023204"/>
    </source>
</evidence>
<dbReference type="Pfam" id="PF01149">
    <property type="entry name" value="Fapy_DNA_glyco"/>
    <property type="match status" value="1"/>
</dbReference>
<dbReference type="NCBIfam" id="TIGR00577">
    <property type="entry name" value="fpg"/>
    <property type="match status" value="1"/>
</dbReference>
<dbReference type="Pfam" id="PF06827">
    <property type="entry name" value="zf-FPG_IleRS"/>
    <property type="match status" value="1"/>
</dbReference>
<dbReference type="GO" id="GO:0140078">
    <property type="term" value="F:class I DNA-(apurinic or apyrimidinic site) endonuclease activity"/>
    <property type="evidence" value="ECO:0007669"/>
    <property type="project" value="UniProtKB-EC"/>
</dbReference>
<keyword evidence="11 15" id="KW-0456">Lyase</keyword>
<evidence type="ECO:0000259" key="17">
    <source>
        <dbReference type="PROSITE" id="PS51068"/>
    </source>
</evidence>
<dbReference type="HAMAP" id="MF_00103">
    <property type="entry name" value="Fapy_DNA_glycosyl"/>
    <property type="match status" value="1"/>
</dbReference>
<evidence type="ECO:0000256" key="4">
    <source>
        <dbReference type="ARBA" id="ARBA00022723"/>
    </source>
</evidence>
<keyword evidence="12 15" id="KW-0511">Multifunctional enzyme</keyword>
<dbReference type="EC" id="4.2.99.18" evidence="15"/>
<evidence type="ECO:0000256" key="3">
    <source>
        <dbReference type="ARBA" id="ARBA00011245"/>
    </source>
</evidence>
<dbReference type="Proteomes" id="UP001624684">
    <property type="component" value="Unassembled WGS sequence"/>
</dbReference>
<comment type="caution">
    <text evidence="18">The sequence shown here is derived from an EMBL/GenBank/DDBJ whole genome shotgun (WGS) entry which is preliminary data.</text>
</comment>
<keyword evidence="7 15" id="KW-0378">Hydrolase</keyword>
<feature type="domain" description="FPG-type" evidence="16">
    <location>
        <begin position="262"/>
        <end position="296"/>
    </location>
</feature>
<comment type="subunit">
    <text evidence="3 15">Monomer.</text>
</comment>
<evidence type="ECO:0000256" key="11">
    <source>
        <dbReference type="ARBA" id="ARBA00023239"/>
    </source>
</evidence>
<dbReference type="SUPFAM" id="SSF46946">
    <property type="entry name" value="S13-like H2TH domain"/>
    <property type="match status" value="1"/>
</dbReference>
<dbReference type="Gene3D" id="3.20.190.10">
    <property type="entry name" value="MutM-like, N-terminal"/>
    <property type="match status" value="1"/>
</dbReference>
<dbReference type="PROSITE" id="PS51066">
    <property type="entry name" value="ZF_FPG_2"/>
    <property type="match status" value="1"/>
</dbReference>
<evidence type="ECO:0000256" key="1">
    <source>
        <dbReference type="ARBA" id="ARBA00001668"/>
    </source>
</evidence>
<feature type="active site" description="Proton donor; for beta-elimination activity" evidence="15">
    <location>
        <position position="56"/>
    </location>
</feature>
<evidence type="ECO:0000256" key="9">
    <source>
        <dbReference type="ARBA" id="ARBA00023125"/>
    </source>
</evidence>
<organism evidence="18 19">
    <name type="scientific">Moraxella oculi</name>
    <dbReference type="NCBI Taxonomy" id="2940516"/>
    <lineage>
        <taxon>Bacteria</taxon>
        <taxon>Pseudomonadati</taxon>
        <taxon>Pseudomonadota</taxon>
        <taxon>Gammaproteobacteria</taxon>
        <taxon>Moraxellales</taxon>
        <taxon>Moraxellaceae</taxon>
        <taxon>Moraxella</taxon>
    </lineage>
</organism>
<dbReference type="EC" id="3.2.2.23" evidence="15"/>
<dbReference type="InterPro" id="IPR015886">
    <property type="entry name" value="H2TH_FPG"/>
</dbReference>
<evidence type="ECO:0000256" key="8">
    <source>
        <dbReference type="ARBA" id="ARBA00022833"/>
    </source>
</evidence>